<proteinExistence type="inferred from homology"/>
<dbReference type="AlphaFoldDB" id="A0A0A6ZEG7"/>
<dbReference type="PANTHER" id="PTHR11700">
    <property type="entry name" value="30S RIBOSOMAL PROTEIN S10 FAMILY MEMBER"/>
    <property type="match status" value="1"/>
</dbReference>
<dbReference type="GeneID" id="22656769"/>
<sequence>MQQVQLKLKSFDPLYINQLVSLFDEILYTLETPDSKEIFIPSKLKKITVIRSPHIHKKSRDQFQIKTYKRSLVLSFANINSLHAFIEICKNLHVVGVQIHISIKHQSGYNK</sequence>
<reference evidence="5" key="1">
    <citation type="submission" date="2013-03" db="EMBL/GenBank/DDBJ databases">
        <title>Organelle genomes of microalga Chlorella protothecoides reveal evolution from autotroph to heterotroph.</title>
        <authorList>
            <person name="Yan D."/>
            <person name="Wang Y."/>
            <person name="Shen Y."/>
            <person name="Gong J."/>
            <person name="Gao C."/>
            <person name="Jiang H."/>
            <person name="Dai J."/>
            <person name="Wu Q."/>
        </authorList>
    </citation>
    <scope>NUCLEOTIDE SEQUENCE</scope>
</reference>
<dbReference type="InterPro" id="IPR001848">
    <property type="entry name" value="Ribosomal_uS10"/>
</dbReference>
<keyword evidence="5" id="KW-0496">Mitochondrion</keyword>
<feature type="domain" description="Small ribosomal subunit protein uS10" evidence="4">
    <location>
        <begin position="5"/>
        <end position="102"/>
    </location>
</feature>
<keyword evidence="2 5" id="KW-0689">Ribosomal protein</keyword>
<dbReference type="GO" id="GO:1990904">
    <property type="term" value="C:ribonucleoprotein complex"/>
    <property type="evidence" value="ECO:0007669"/>
    <property type="project" value="UniProtKB-KW"/>
</dbReference>
<accession>A0A0A6ZEG7</accession>
<dbReference type="Pfam" id="PF00338">
    <property type="entry name" value="Ribosomal_S10"/>
    <property type="match status" value="1"/>
</dbReference>
<evidence type="ECO:0000259" key="4">
    <source>
        <dbReference type="SMART" id="SM01403"/>
    </source>
</evidence>
<dbReference type="SUPFAM" id="SSF54999">
    <property type="entry name" value="Ribosomal protein S10"/>
    <property type="match status" value="1"/>
</dbReference>
<evidence type="ECO:0000313" key="6">
    <source>
        <dbReference type="EMBL" id="ARV87662.1"/>
    </source>
</evidence>
<dbReference type="NCBIfam" id="TIGR01049">
    <property type="entry name" value="rpsJ_bact"/>
    <property type="match status" value="1"/>
</dbReference>
<dbReference type="InterPro" id="IPR036838">
    <property type="entry name" value="Ribosomal_uS10_dom_sf"/>
</dbReference>
<dbReference type="EMBL" id="KC843974">
    <property type="protein sequence ID" value="AGN72421.1"/>
    <property type="molecule type" value="Genomic_DNA"/>
</dbReference>
<keyword evidence="3" id="KW-0687">Ribonucleoprotein</keyword>
<name>A0A0A6ZEG7_AUXPR</name>
<dbReference type="RefSeq" id="YP_009112910.1">
    <property type="nucleotide sequence ID" value="NC_026009.1"/>
</dbReference>
<dbReference type="Gene3D" id="3.30.70.600">
    <property type="entry name" value="Ribosomal protein S10 domain"/>
    <property type="match status" value="1"/>
</dbReference>
<protein>
    <submittedName>
        <fullName evidence="5">Ribosomal protein S10</fullName>
    </submittedName>
</protein>
<dbReference type="KEGG" id="apro:ChprMp017"/>
<geneLocation type="mitochondrion" evidence="5"/>
<organism evidence="5">
    <name type="scientific">Auxenochlorella protothecoides</name>
    <name type="common">Green microalga</name>
    <name type="synonym">Chlorella protothecoides</name>
    <dbReference type="NCBI Taxonomy" id="3075"/>
    <lineage>
        <taxon>Eukaryota</taxon>
        <taxon>Viridiplantae</taxon>
        <taxon>Chlorophyta</taxon>
        <taxon>core chlorophytes</taxon>
        <taxon>Trebouxiophyceae</taxon>
        <taxon>Chlorellales</taxon>
        <taxon>Chlorellaceae</taxon>
        <taxon>Auxenochlorella</taxon>
    </lineage>
</organism>
<evidence type="ECO:0000256" key="2">
    <source>
        <dbReference type="ARBA" id="ARBA00022980"/>
    </source>
</evidence>
<dbReference type="SMART" id="SM01403">
    <property type="entry name" value="Ribosomal_S10"/>
    <property type="match status" value="1"/>
</dbReference>
<reference evidence="6" key="2">
    <citation type="submission" date="2017-02" db="EMBL/GenBank/DDBJ databases">
        <title>Whole genome sequencing of photosynthetic microalga Auxenochlorella protothecoides UTEX 2341.</title>
        <authorList>
            <person name="Patelou M."/>
            <person name="Skliros D."/>
            <person name="Kalliampakou K.I."/>
            <person name="Ioannidis N.E."/>
            <person name="Papazi A."/>
            <person name="Katharios P."/>
            <person name="Kotzabasis K."/>
            <person name="Flemetakis E."/>
        </authorList>
    </citation>
    <scope>NUCLEOTIDE SEQUENCE</scope>
    <source>
        <strain evidence="6">UTEX 2341</strain>
    </source>
</reference>
<dbReference type="PRINTS" id="PR00971">
    <property type="entry name" value="RIBOSOMALS10"/>
</dbReference>
<dbReference type="GO" id="GO:0003735">
    <property type="term" value="F:structural constituent of ribosome"/>
    <property type="evidence" value="ECO:0007669"/>
    <property type="project" value="InterPro"/>
</dbReference>
<dbReference type="GO" id="GO:0006412">
    <property type="term" value="P:translation"/>
    <property type="evidence" value="ECO:0007669"/>
    <property type="project" value="InterPro"/>
</dbReference>
<gene>
    <name evidence="5" type="primary">rps10</name>
    <name evidence="6" type="ORF">BW920_0098</name>
    <name evidence="5" type="ORF">ChprMp017</name>
</gene>
<evidence type="ECO:0000256" key="3">
    <source>
        <dbReference type="ARBA" id="ARBA00023274"/>
    </source>
</evidence>
<dbReference type="HAMAP" id="MF_00508">
    <property type="entry name" value="Ribosomal_uS10"/>
    <property type="match status" value="1"/>
</dbReference>
<dbReference type="EMBL" id="KY681419">
    <property type="protein sequence ID" value="ARV87662.1"/>
    <property type="molecule type" value="Genomic_DNA"/>
</dbReference>
<evidence type="ECO:0000313" key="5">
    <source>
        <dbReference type="EMBL" id="AGN72421.1"/>
    </source>
</evidence>
<evidence type="ECO:0000256" key="1">
    <source>
        <dbReference type="ARBA" id="ARBA00007102"/>
    </source>
</evidence>
<comment type="similarity">
    <text evidence="1">Belongs to the universal ribosomal protein uS10 family.</text>
</comment>
<dbReference type="GO" id="GO:0005840">
    <property type="term" value="C:ribosome"/>
    <property type="evidence" value="ECO:0007669"/>
    <property type="project" value="UniProtKB-KW"/>
</dbReference>
<dbReference type="InterPro" id="IPR027486">
    <property type="entry name" value="Ribosomal_uS10_dom"/>
</dbReference>